<dbReference type="PANTHER" id="PTHR33529">
    <property type="entry name" value="SLR0882 PROTEIN-RELATED"/>
    <property type="match status" value="1"/>
</dbReference>
<evidence type="ECO:0000313" key="7">
    <source>
        <dbReference type="EMBL" id="VAV96573.1"/>
    </source>
</evidence>
<feature type="transmembrane region" description="Helical" evidence="6">
    <location>
        <begin position="336"/>
        <end position="359"/>
    </location>
</feature>
<protein>
    <recommendedName>
        <fullName evidence="8">Lipopolysaccharide export system permease protein LptG</fullName>
    </recommendedName>
</protein>
<dbReference type="GO" id="GO:0015920">
    <property type="term" value="P:lipopolysaccharide transport"/>
    <property type="evidence" value="ECO:0007669"/>
    <property type="project" value="TreeGrafter"/>
</dbReference>
<dbReference type="AlphaFoldDB" id="A0A3B0SJR1"/>
<evidence type="ECO:0000256" key="5">
    <source>
        <dbReference type="ARBA" id="ARBA00023136"/>
    </source>
</evidence>
<evidence type="ECO:0000256" key="6">
    <source>
        <dbReference type="SAM" id="Phobius"/>
    </source>
</evidence>
<feature type="transmembrane region" description="Helical" evidence="6">
    <location>
        <begin position="281"/>
        <end position="301"/>
    </location>
</feature>
<dbReference type="Pfam" id="PF03739">
    <property type="entry name" value="LptF_LptG"/>
    <property type="match status" value="1"/>
</dbReference>
<evidence type="ECO:0000256" key="1">
    <source>
        <dbReference type="ARBA" id="ARBA00004651"/>
    </source>
</evidence>
<feature type="transmembrane region" description="Helical" evidence="6">
    <location>
        <begin position="65"/>
        <end position="84"/>
    </location>
</feature>
<feature type="transmembrane region" description="Helical" evidence="6">
    <location>
        <begin position="104"/>
        <end position="123"/>
    </location>
</feature>
<evidence type="ECO:0000256" key="3">
    <source>
        <dbReference type="ARBA" id="ARBA00022692"/>
    </source>
</evidence>
<dbReference type="InterPro" id="IPR030923">
    <property type="entry name" value="LptG"/>
</dbReference>
<dbReference type="PANTHER" id="PTHR33529:SF2">
    <property type="entry name" value="LIPOPOLYSACCHARIDE EXPORT SYSTEM PERMEASE PROTEIN LPTG"/>
    <property type="match status" value="1"/>
</dbReference>
<dbReference type="NCBIfam" id="TIGR04408">
    <property type="entry name" value="LptG_lptG"/>
    <property type="match status" value="1"/>
</dbReference>
<keyword evidence="4 6" id="KW-1133">Transmembrane helix</keyword>
<dbReference type="GO" id="GO:0043190">
    <property type="term" value="C:ATP-binding cassette (ABC) transporter complex"/>
    <property type="evidence" value="ECO:0007669"/>
    <property type="project" value="InterPro"/>
</dbReference>
<gene>
    <name evidence="7" type="ORF">MNBD_ALPHA05-1115</name>
</gene>
<comment type="subcellular location">
    <subcellularLocation>
        <location evidence="1">Cell membrane</location>
        <topology evidence="1">Multi-pass membrane protein</topology>
    </subcellularLocation>
</comment>
<accession>A0A3B0SJR1</accession>
<organism evidence="7">
    <name type="scientific">hydrothermal vent metagenome</name>
    <dbReference type="NCBI Taxonomy" id="652676"/>
    <lineage>
        <taxon>unclassified sequences</taxon>
        <taxon>metagenomes</taxon>
        <taxon>ecological metagenomes</taxon>
    </lineage>
</organism>
<evidence type="ECO:0008006" key="8">
    <source>
        <dbReference type="Google" id="ProtNLM"/>
    </source>
</evidence>
<keyword evidence="2" id="KW-1003">Cell membrane</keyword>
<proteinExistence type="predicted"/>
<reference evidence="7" key="1">
    <citation type="submission" date="2018-06" db="EMBL/GenBank/DDBJ databases">
        <authorList>
            <person name="Zhirakovskaya E."/>
        </authorList>
    </citation>
    <scope>NUCLEOTIDE SEQUENCE</scope>
</reference>
<keyword evidence="3 6" id="KW-0812">Transmembrane</keyword>
<feature type="transmembrane region" description="Helical" evidence="6">
    <location>
        <begin position="12"/>
        <end position="34"/>
    </location>
</feature>
<evidence type="ECO:0000256" key="2">
    <source>
        <dbReference type="ARBA" id="ARBA00022475"/>
    </source>
</evidence>
<dbReference type="InterPro" id="IPR005495">
    <property type="entry name" value="LptG/LptF_permease"/>
</dbReference>
<feature type="transmembrane region" description="Helical" evidence="6">
    <location>
        <begin position="307"/>
        <end position="324"/>
    </location>
</feature>
<dbReference type="GO" id="GO:0055085">
    <property type="term" value="P:transmembrane transport"/>
    <property type="evidence" value="ECO:0007669"/>
    <property type="project" value="InterPro"/>
</dbReference>
<dbReference type="EMBL" id="UOEH01000199">
    <property type="protein sequence ID" value="VAV96573.1"/>
    <property type="molecule type" value="Genomic_DNA"/>
</dbReference>
<evidence type="ECO:0000256" key="4">
    <source>
        <dbReference type="ARBA" id="ARBA00022989"/>
    </source>
</evidence>
<sequence length="363" mass="39588">MNAAQGIFTLYVGRIFLVRFVGFLLFFAIIMQMLDLLNRSSDIMAADGATVDSLIRYVRLRTPQIVAQFTPFAALLGIVITLAGLSHTSEITVMRAAGMSVYRVLLPVGFVCVLISIAHFIFFETVTIKSSDALDYWAANDYALDLPEDTGTRTNIRINFDNEYISAQSAARFGDAVLLSDVTIYDIDEHGLASKVIEARAARHEDGVWRLFGVKTFDAVNLAVTENAVALWTNSLNPELLFALTLKPDQTSLGELSKKIRQLRREGADTREAMTSFLGRFSRPMATLVMPLLGAIAGFGMHRQGVLLVRAISGSALGFTYFVAESLALALGKLGVIPALLGAFGPLALFMIVGFSILLSMEN</sequence>
<name>A0A3B0SJR1_9ZZZZ</name>
<keyword evidence="5 6" id="KW-0472">Membrane</keyword>